<reference evidence="1 2" key="1">
    <citation type="submission" date="2019-07" db="EMBL/GenBank/DDBJ databases">
        <title>Whole genome shotgun sequence of Microvirga aerophila NBRC 106136.</title>
        <authorList>
            <person name="Hosoyama A."/>
            <person name="Uohara A."/>
            <person name="Ohji S."/>
            <person name="Ichikawa N."/>
        </authorList>
    </citation>
    <scope>NUCLEOTIDE SEQUENCE [LARGE SCALE GENOMIC DNA]</scope>
    <source>
        <strain evidence="1 2">NBRC 106136</strain>
    </source>
</reference>
<dbReference type="EMBL" id="BJYU01000030">
    <property type="protein sequence ID" value="GEO14812.1"/>
    <property type="molecule type" value="Genomic_DNA"/>
</dbReference>
<evidence type="ECO:0000313" key="1">
    <source>
        <dbReference type="EMBL" id="GEO14812.1"/>
    </source>
</evidence>
<gene>
    <name evidence="1" type="ORF">MAE02_25080</name>
</gene>
<sequence>MSRFNAMQAEACYDQIEQDIIRAYVQLALTPDHADGSRTIRLAQFGAVEVRLSEAPLEDTPPTVPPFWVEIYSYESDSIVDSCGCFEFDEDELSAAVELVIEAQQGQLLH</sequence>
<evidence type="ECO:0000313" key="2">
    <source>
        <dbReference type="Proteomes" id="UP000321085"/>
    </source>
</evidence>
<dbReference type="AlphaFoldDB" id="A0A512BSB9"/>
<comment type="caution">
    <text evidence="1">The sequence shown here is derived from an EMBL/GenBank/DDBJ whole genome shotgun (WGS) entry which is preliminary data.</text>
</comment>
<organism evidence="1 2">
    <name type="scientific">Microvirga aerophila</name>
    <dbReference type="NCBI Taxonomy" id="670291"/>
    <lineage>
        <taxon>Bacteria</taxon>
        <taxon>Pseudomonadati</taxon>
        <taxon>Pseudomonadota</taxon>
        <taxon>Alphaproteobacteria</taxon>
        <taxon>Hyphomicrobiales</taxon>
        <taxon>Methylobacteriaceae</taxon>
        <taxon>Microvirga</taxon>
    </lineage>
</organism>
<accession>A0A512BSB9</accession>
<dbReference type="Proteomes" id="UP000321085">
    <property type="component" value="Unassembled WGS sequence"/>
</dbReference>
<proteinExistence type="predicted"/>
<protein>
    <submittedName>
        <fullName evidence="1">Uncharacterized protein</fullName>
    </submittedName>
</protein>
<keyword evidence="2" id="KW-1185">Reference proteome</keyword>
<dbReference type="OrthoDB" id="8020606at2"/>
<name>A0A512BSB9_9HYPH</name>
<dbReference type="RefSeq" id="WP_114187001.1">
    <property type="nucleotide sequence ID" value="NZ_BJYU01000030.1"/>
</dbReference>